<dbReference type="InterPro" id="IPR013216">
    <property type="entry name" value="Methyltransf_11"/>
</dbReference>
<proteinExistence type="predicted"/>
<dbReference type="CDD" id="cd02440">
    <property type="entry name" value="AdoMet_MTases"/>
    <property type="match status" value="1"/>
</dbReference>
<accession>A0AAC9RPY6</accession>
<dbReference type="AlphaFoldDB" id="A0AAC9RPY6"/>
<evidence type="ECO:0000313" key="2">
    <source>
        <dbReference type="EMBL" id="ARE88823.1"/>
    </source>
</evidence>
<name>A0AAC9RPY6_9CLOT</name>
<gene>
    <name evidence="2" type="primary">ycgJ_2</name>
    <name evidence="2" type="ORF">CLFO_32290</name>
</gene>
<reference evidence="2 3" key="1">
    <citation type="submission" date="2017-03" db="EMBL/GenBank/DDBJ databases">
        <title>Complete sequence of Clostridium formicaceticum DSM 92.</title>
        <authorList>
            <person name="Poehlein A."/>
            <person name="Karl M."/>
            <person name="Bengelsdorf F.R."/>
            <person name="Duerre P."/>
            <person name="Daniel R."/>
        </authorList>
    </citation>
    <scope>NUCLEOTIDE SEQUENCE [LARGE SCALE GENOMIC DNA]</scope>
    <source>
        <strain evidence="2 3">DSM 92</strain>
    </source>
</reference>
<keyword evidence="2" id="KW-0489">Methyltransferase</keyword>
<dbReference type="SUPFAM" id="SSF53335">
    <property type="entry name" value="S-adenosyl-L-methionine-dependent methyltransferases"/>
    <property type="match status" value="1"/>
</dbReference>
<keyword evidence="2" id="KW-0808">Transferase</keyword>
<dbReference type="EMBL" id="CP020559">
    <property type="protein sequence ID" value="ARE88823.1"/>
    <property type="molecule type" value="Genomic_DNA"/>
</dbReference>
<sequence length="294" mass="34316">MIFLNTAMKANNFAKASLFLMVFLRLFDVEGCFILHIIDMEEIKMSIQSKIENYWEDRATDYSTSIWREMESFKKDAWMKMIAEYRPEGQSLKVLDIGTGPGFFAMILSLMGHQVTAIDCTENMLQEARHNTERIGVKVDFYKMDSHELDFPDESFDLILCRNLTWTLRAPMDAYKEWHRVLKSKGRLLIFDANWALRLHDPEMQKQYEEDKKRAAELGIVDAHDKADMKESDAIAKQLFLSSKRRPQWDAAALIDCGYAKVFVETNISHRVHSEEDRILFRSTPMFMVGAEKK</sequence>
<dbReference type="PANTHER" id="PTHR42912:SF80">
    <property type="entry name" value="METHYLTRANSFERASE DOMAIN-CONTAINING PROTEIN"/>
    <property type="match status" value="1"/>
</dbReference>
<dbReference type="EC" id="2.1.1.-" evidence="2"/>
<organism evidence="2 3">
    <name type="scientific">Clostridium formicaceticum</name>
    <dbReference type="NCBI Taxonomy" id="1497"/>
    <lineage>
        <taxon>Bacteria</taxon>
        <taxon>Bacillati</taxon>
        <taxon>Bacillota</taxon>
        <taxon>Clostridia</taxon>
        <taxon>Eubacteriales</taxon>
        <taxon>Clostridiaceae</taxon>
        <taxon>Clostridium</taxon>
    </lineage>
</organism>
<evidence type="ECO:0000313" key="3">
    <source>
        <dbReference type="Proteomes" id="UP000192478"/>
    </source>
</evidence>
<dbReference type="Proteomes" id="UP000192478">
    <property type="component" value="Chromosome"/>
</dbReference>
<dbReference type="InterPro" id="IPR029063">
    <property type="entry name" value="SAM-dependent_MTases_sf"/>
</dbReference>
<dbReference type="PANTHER" id="PTHR42912">
    <property type="entry name" value="METHYLTRANSFERASE"/>
    <property type="match status" value="1"/>
</dbReference>
<dbReference type="Gene3D" id="3.40.50.150">
    <property type="entry name" value="Vaccinia Virus protein VP39"/>
    <property type="match status" value="1"/>
</dbReference>
<feature type="domain" description="Methyltransferase type 11" evidence="1">
    <location>
        <begin position="95"/>
        <end position="190"/>
    </location>
</feature>
<protein>
    <submittedName>
        <fullName evidence="2">Methyltransferase YcgJ</fullName>
        <ecNumber evidence="2">2.1.1.-</ecNumber>
    </submittedName>
</protein>
<evidence type="ECO:0000259" key="1">
    <source>
        <dbReference type="Pfam" id="PF08241"/>
    </source>
</evidence>
<dbReference type="GO" id="GO:0008757">
    <property type="term" value="F:S-adenosylmethionine-dependent methyltransferase activity"/>
    <property type="evidence" value="ECO:0007669"/>
    <property type="project" value="InterPro"/>
</dbReference>
<dbReference type="Pfam" id="PF08241">
    <property type="entry name" value="Methyltransf_11"/>
    <property type="match status" value="1"/>
</dbReference>
<dbReference type="InterPro" id="IPR050508">
    <property type="entry name" value="Methyltransf_Superfamily"/>
</dbReference>
<dbReference type="GO" id="GO:0032259">
    <property type="term" value="P:methylation"/>
    <property type="evidence" value="ECO:0007669"/>
    <property type="project" value="UniProtKB-KW"/>
</dbReference>